<dbReference type="EMBL" id="JANJYJ010000008">
    <property type="protein sequence ID" value="KAK3193369.1"/>
    <property type="molecule type" value="Genomic_DNA"/>
</dbReference>
<comment type="caution">
    <text evidence="2">The sequence shown here is derived from an EMBL/GenBank/DDBJ whole genome shotgun (WGS) entry which is preliminary data.</text>
</comment>
<gene>
    <name evidence="2" type="ORF">Dsin_024679</name>
</gene>
<dbReference type="Pfam" id="PF20167">
    <property type="entry name" value="Transposase_32"/>
    <property type="match status" value="1"/>
</dbReference>
<evidence type="ECO:0000313" key="3">
    <source>
        <dbReference type="Proteomes" id="UP001281410"/>
    </source>
</evidence>
<reference evidence="2" key="1">
    <citation type="journal article" date="2023" name="Plant J.">
        <title>Genome sequences and population genomics provide insights into the demographic history, inbreeding, and mutation load of two 'living fossil' tree species of Dipteronia.</title>
        <authorList>
            <person name="Feng Y."/>
            <person name="Comes H.P."/>
            <person name="Chen J."/>
            <person name="Zhu S."/>
            <person name="Lu R."/>
            <person name="Zhang X."/>
            <person name="Li P."/>
            <person name="Qiu J."/>
            <person name="Olsen K.M."/>
            <person name="Qiu Y."/>
        </authorList>
    </citation>
    <scope>NUCLEOTIDE SEQUENCE</scope>
    <source>
        <strain evidence="2">NBL</strain>
    </source>
</reference>
<evidence type="ECO:0000313" key="2">
    <source>
        <dbReference type="EMBL" id="KAK3193369.1"/>
    </source>
</evidence>
<proteinExistence type="predicted"/>
<sequence>MNVRGKTFRVSSDSINKFLGHSSKIVSKFLNVNNIEHLDLIGRTLCDDNGFEWGKRAFISQSELTKVSAFWHLFICANLVGSTNASELNKEKIKFVYVLVTNKPLHLLTYSSKCTQHFELFFPFLPPTRIPLFETFPFLMELEFSKVYGPESLPSPLNPH</sequence>
<dbReference type="AlphaFoldDB" id="A0AAE0DXL9"/>
<dbReference type="Proteomes" id="UP001281410">
    <property type="component" value="Unassembled WGS sequence"/>
</dbReference>
<dbReference type="InterPro" id="IPR046796">
    <property type="entry name" value="Transposase_32_dom"/>
</dbReference>
<protein>
    <recommendedName>
        <fullName evidence="1">Putative plant transposon protein domain-containing protein</fullName>
    </recommendedName>
</protein>
<organism evidence="2 3">
    <name type="scientific">Dipteronia sinensis</name>
    <dbReference type="NCBI Taxonomy" id="43782"/>
    <lineage>
        <taxon>Eukaryota</taxon>
        <taxon>Viridiplantae</taxon>
        <taxon>Streptophyta</taxon>
        <taxon>Embryophyta</taxon>
        <taxon>Tracheophyta</taxon>
        <taxon>Spermatophyta</taxon>
        <taxon>Magnoliopsida</taxon>
        <taxon>eudicotyledons</taxon>
        <taxon>Gunneridae</taxon>
        <taxon>Pentapetalae</taxon>
        <taxon>rosids</taxon>
        <taxon>malvids</taxon>
        <taxon>Sapindales</taxon>
        <taxon>Sapindaceae</taxon>
        <taxon>Hippocastanoideae</taxon>
        <taxon>Acereae</taxon>
        <taxon>Dipteronia</taxon>
    </lineage>
</organism>
<keyword evidence="3" id="KW-1185">Reference proteome</keyword>
<name>A0AAE0DXL9_9ROSI</name>
<evidence type="ECO:0000259" key="1">
    <source>
        <dbReference type="Pfam" id="PF20167"/>
    </source>
</evidence>
<accession>A0AAE0DXL9</accession>
<feature type="domain" description="Putative plant transposon protein" evidence="1">
    <location>
        <begin position="3"/>
        <end position="107"/>
    </location>
</feature>